<dbReference type="KEGG" id="dvu:DVU_2327"/>
<dbReference type="STRING" id="882.DVU_2327"/>
<organism evidence="1 2">
    <name type="scientific">Nitratidesulfovibrio vulgaris (strain ATCC 29579 / DSM 644 / CCUG 34227 / NCIMB 8303 / VKM B-1760 / Hildenborough)</name>
    <name type="common">Desulfovibrio vulgaris</name>
    <dbReference type="NCBI Taxonomy" id="882"/>
    <lineage>
        <taxon>Bacteria</taxon>
        <taxon>Pseudomonadati</taxon>
        <taxon>Thermodesulfobacteriota</taxon>
        <taxon>Desulfovibrionia</taxon>
        <taxon>Desulfovibrionales</taxon>
        <taxon>Desulfovibrionaceae</taxon>
        <taxon>Nitratidesulfovibrio</taxon>
    </lineage>
</organism>
<name>Q729M3_NITV2</name>
<evidence type="ECO:0000313" key="2">
    <source>
        <dbReference type="Proteomes" id="UP000002194"/>
    </source>
</evidence>
<dbReference type="EnsemblBacteria" id="AAS96800">
    <property type="protein sequence ID" value="AAS96800"/>
    <property type="gene ID" value="DVU_2327"/>
</dbReference>
<accession>Q729M3</accession>
<proteinExistence type="predicted"/>
<evidence type="ECO:0000313" key="1">
    <source>
        <dbReference type="EMBL" id="AAS96800.1"/>
    </source>
</evidence>
<dbReference type="PaxDb" id="882-DVU_2327"/>
<dbReference type="EMBL" id="AE017285">
    <property type="protein sequence ID" value="AAS96800.1"/>
    <property type="molecule type" value="Genomic_DNA"/>
</dbReference>
<reference evidence="1 2" key="1">
    <citation type="journal article" date="2004" name="Nat. Biotechnol.">
        <title>The genome sequence of the anaerobic, sulfate-reducing bacterium Desulfovibrio vulgaris Hildenborough.</title>
        <authorList>
            <person name="Heidelberg J.F."/>
            <person name="Seshadri R."/>
            <person name="Haveman S.A."/>
            <person name="Hemme C.L."/>
            <person name="Paulsen I.T."/>
            <person name="Kolonay J.F."/>
            <person name="Eisen J.A."/>
            <person name="Ward N."/>
            <person name="Methe B."/>
            <person name="Brinkac L.M."/>
            <person name="Daugherty S.C."/>
            <person name="Deboy R.T."/>
            <person name="Dodson R.J."/>
            <person name="Durkin A.S."/>
            <person name="Madupu R."/>
            <person name="Nelson W.C."/>
            <person name="Sullivan S.A."/>
            <person name="Fouts D."/>
            <person name="Haft D.H."/>
            <person name="Selengut J."/>
            <person name="Peterson J.D."/>
            <person name="Davidsen T.M."/>
            <person name="Zafar N."/>
            <person name="Zhou L."/>
            <person name="Radune D."/>
            <person name="Dimitrov G."/>
            <person name="Hance M."/>
            <person name="Tran K."/>
            <person name="Khouri H."/>
            <person name="Gill J."/>
            <person name="Utterback T.R."/>
            <person name="Feldblyum T.V."/>
            <person name="Wall J.D."/>
            <person name="Voordouw G."/>
            <person name="Fraser C.M."/>
        </authorList>
    </citation>
    <scope>NUCLEOTIDE SEQUENCE [LARGE SCALE GENOMIC DNA]</scope>
    <source>
        <strain evidence="2">ATCC 29579 / DSM 644 / NCIMB 8303 / VKM B-1760 / Hildenborough</strain>
    </source>
</reference>
<dbReference type="HOGENOM" id="CLU_1522824_0_0_7"/>
<dbReference type="AlphaFoldDB" id="Q729M3"/>
<keyword evidence="2" id="KW-1185">Reference proteome</keyword>
<sequence>MKVAGRLQKPAFTQMDAELREQMLMDRPDTLFGGKDMLEETKRPFAVSVAQSRHTECEPGAQLMFEFVFPRVTALDAIAGWLRFEIPQRNGENARLRLEIIAKGGRAHRPDIASRLIGTVERLDEITVSVIPYEPVPLESTVTASRTRGMNADESSGVHRSSPALHCKVRQRRHTPFPTACKRVSAPCAP</sequence>
<gene>
    <name evidence="1" type="ordered locus">DVU_2327</name>
</gene>
<dbReference type="Proteomes" id="UP000002194">
    <property type="component" value="Chromosome"/>
</dbReference>
<protein>
    <submittedName>
        <fullName evidence="1">Uncharacterized protein</fullName>
    </submittedName>
</protein>